<dbReference type="AlphaFoldDB" id="A0A6A6ICQ4"/>
<feature type="signal peptide" evidence="1">
    <location>
        <begin position="1"/>
        <end position="17"/>
    </location>
</feature>
<reference evidence="2" key="1">
    <citation type="journal article" date="2020" name="Stud. Mycol.">
        <title>101 Dothideomycetes genomes: a test case for predicting lifestyles and emergence of pathogens.</title>
        <authorList>
            <person name="Haridas S."/>
            <person name="Albert R."/>
            <person name="Binder M."/>
            <person name="Bloem J."/>
            <person name="Labutti K."/>
            <person name="Salamov A."/>
            <person name="Andreopoulos B."/>
            <person name="Baker S."/>
            <person name="Barry K."/>
            <person name="Bills G."/>
            <person name="Bluhm B."/>
            <person name="Cannon C."/>
            <person name="Castanera R."/>
            <person name="Culley D."/>
            <person name="Daum C."/>
            <person name="Ezra D."/>
            <person name="Gonzalez J."/>
            <person name="Henrissat B."/>
            <person name="Kuo A."/>
            <person name="Liang C."/>
            <person name="Lipzen A."/>
            <person name="Lutzoni F."/>
            <person name="Magnuson J."/>
            <person name="Mondo S."/>
            <person name="Nolan M."/>
            <person name="Ohm R."/>
            <person name="Pangilinan J."/>
            <person name="Park H.-J."/>
            <person name="Ramirez L."/>
            <person name="Alfaro M."/>
            <person name="Sun H."/>
            <person name="Tritt A."/>
            <person name="Yoshinaga Y."/>
            <person name="Zwiers L.-H."/>
            <person name="Turgeon B."/>
            <person name="Goodwin S."/>
            <person name="Spatafora J."/>
            <person name="Crous P."/>
            <person name="Grigoriev I."/>
        </authorList>
    </citation>
    <scope>NUCLEOTIDE SEQUENCE</scope>
    <source>
        <strain evidence="2">CBS 122368</strain>
    </source>
</reference>
<dbReference type="EMBL" id="ML987196">
    <property type="protein sequence ID" value="KAF2248196.1"/>
    <property type="molecule type" value="Genomic_DNA"/>
</dbReference>
<dbReference type="RefSeq" id="XP_033683200.1">
    <property type="nucleotide sequence ID" value="XM_033835611.1"/>
</dbReference>
<evidence type="ECO:0000313" key="3">
    <source>
        <dbReference type="Proteomes" id="UP000800094"/>
    </source>
</evidence>
<accession>A0A6A6ICQ4</accession>
<proteinExistence type="predicted"/>
<dbReference type="GeneID" id="54588941"/>
<keyword evidence="1" id="KW-0732">Signal</keyword>
<name>A0A6A6ICQ4_9PLEO</name>
<gene>
    <name evidence="2" type="ORF">BU26DRAFT_605703</name>
</gene>
<protein>
    <submittedName>
        <fullName evidence="2">Uncharacterized protein</fullName>
    </submittedName>
</protein>
<keyword evidence="3" id="KW-1185">Reference proteome</keyword>
<dbReference type="Proteomes" id="UP000800094">
    <property type="component" value="Unassembled WGS sequence"/>
</dbReference>
<evidence type="ECO:0000256" key="1">
    <source>
        <dbReference type="SAM" id="SignalP"/>
    </source>
</evidence>
<dbReference type="OrthoDB" id="3688572at2759"/>
<organism evidence="2 3">
    <name type="scientific">Trematosphaeria pertusa</name>
    <dbReference type="NCBI Taxonomy" id="390896"/>
    <lineage>
        <taxon>Eukaryota</taxon>
        <taxon>Fungi</taxon>
        <taxon>Dikarya</taxon>
        <taxon>Ascomycota</taxon>
        <taxon>Pezizomycotina</taxon>
        <taxon>Dothideomycetes</taxon>
        <taxon>Pleosporomycetidae</taxon>
        <taxon>Pleosporales</taxon>
        <taxon>Massarineae</taxon>
        <taxon>Trematosphaeriaceae</taxon>
        <taxon>Trematosphaeria</taxon>
    </lineage>
</organism>
<evidence type="ECO:0000313" key="2">
    <source>
        <dbReference type="EMBL" id="KAF2248196.1"/>
    </source>
</evidence>
<sequence length="246" mass="27201">MKLSLLLFTVLAAIAVAVPDLRVHKVGSNGILIPDALSTRDAEMRAMASGGDLFPRANKHKVLVKMGNNKQNVGDLLGSSLYSAVWHAIDDLCPRAPGNSSCHQEHGYPFTKSIPVNYRKGEEVKVGSMELFVRGGWYGKNDPLRKLMIGTIAGVVERMSLDEKNCYKFGDNKHFCNIADYVEVVAPDGNYIQVYFDNKTKEGHFDCVAIKEAGLKSMMRLNKEYNDALARGGVDMSIECLRKEVT</sequence>
<feature type="chain" id="PRO_5025395475" evidence="1">
    <location>
        <begin position="18"/>
        <end position="246"/>
    </location>
</feature>